<dbReference type="Gene3D" id="1.10.287.70">
    <property type="match status" value="1"/>
</dbReference>
<feature type="transmembrane region" description="Helical" evidence="14">
    <location>
        <begin position="147"/>
        <end position="176"/>
    </location>
</feature>
<dbReference type="GO" id="GO:0005886">
    <property type="term" value="C:plasma membrane"/>
    <property type="evidence" value="ECO:0007669"/>
    <property type="project" value="TreeGrafter"/>
</dbReference>
<evidence type="ECO:0000256" key="2">
    <source>
        <dbReference type="ARBA" id="ARBA00006666"/>
    </source>
</evidence>
<dbReference type="PANTHER" id="PTHR11003">
    <property type="entry name" value="POTASSIUM CHANNEL, SUBFAMILY K"/>
    <property type="match status" value="1"/>
</dbReference>
<keyword evidence="5 12" id="KW-0812">Transmembrane</keyword>
<dbReference type="GO" id="GO:0022841">
    <property type="term" value="F:potassium ion leak channel activity"/>
    <property type="evidence" value="ECO:0007669"/>
    <property type="project" value="TreeGrafter"/>
</dbReference>
<organism evidence="16 17">
    <name type="scientific">Ditylenchus destructor</name>
    <dbReference type="NCBI Taxonomy" id="166010"/>
    <lineage>
        <taxon>Eukaryota</taxon>
        <taxon>Metazoa</taxon>
        <taxon>Ecdysozoa</taxon>
        <taxon>Nematoda</taxon>
        <taxon>Chromadorea</taxon>
        <taxon>Rhabditida</taxon>
        <taxon>Tylenchina</taxon>
        <taxon>Tylenchomorpha</taxon>
        <taxon>Sphaerularioidea</taxon>
        <taxon>Anguinidae</taxon>
        <taxon>Anguininae</taxon>
        <taxon>Ditylenchus</taxon>
    </lineage>
</organism>
<keyword evidence="8 14" id="KW-1133">Transmembrane helix</keyword>
<accession>A0AAD4NBX1</accession>
<name>A0AAD4NBX1_9BILA</name>
<dbReference type="PANTHER" id="PTHR11003:SF324">
    <property type="entry name" value="POTASSIUM CHANNEL DOMAIN-CONTAINING PROTEIN"/>
    <property type="match status" value="1"/>
</dbReference>
<dbReference type="InterPro" id="IPR013099">
    <property type="entry name" value="K_chnl_dom"/>
</dbReference>
<evidence type="ECO:0000256" key="14">
    <source>
        <dbReference type="SAM" id="Phobius"/>
    </source>
</evidence>
<evidence type="ECO:0000256" key="1">
    <source>
        <dbReference type="ARBA" id="ARBA00004141"/>
    </source>
</evidence>
<evidence type="ECO:0000256" key="8">
    <source>
        <dbReference type="ARBA" id="ARBA00022989"/>
    </source>
</evidence>
<dbReference type="Pfam" id="PF07885">
    <property type="entry name" value="Ion_trans_2"/>
    <property type="match status" value="2"/>
</dbReference>
<dbReference type="PRINTS" id="PR01333">
    <property type="entry name" value="2POREKCHANEL"/>
</dbReference>
<dbReference type="PRINTS" id="PR01095">
    <property type="entry name" value="TASKCHANNEL"/>
</dbReference>
<dbReference type="InterPro" id="IPR003280">
    <property type="entry name" value="2pore_dom_K_chnl"/>
</dbReference>
<evidence type="ECO:0000256" key="4">
    <source>
        <dbReference type="ARBA" id="ARBA00022538"/>
    </source>
</evidence>
<keyword evidence="9 12" id="KW-0406">Ion transport</keyword>
<dbReference type="Proteomes" id="UP001201812">
    <property type="component" value="Unassembled WGS sequence"/>
</dbReference>
<evidence type="ECO:0000313" key="16">
    <source>
        <dbReference type="EMBL" id="KAI1719059.1"/>
    </source>
</evidence>
<dbReference type="AlphaFoldDB" id="A0AAD4NBX1"/>
<keyword evidence="17" id="KW-1185">Reference proteome</keyword>
<feature type="transmembrane region" description="Helical" evidence="14">
    <location>
        <begin position="15"/>
        <end position="38"/>
    </location>
</feature>
<dbReference type="GO" id="GO:0015271">
    <property type="term" value="F:outward rectifier potassium channel activity"/>
    <property type="evidence" value="ECO:0007669"/>
    <property type="project" value="TreeGrafter"/>
</dbReference>
<keyword evidence="10 14" id="KW-0472">Membrane</keyword>
<evidence type="ECO:0000256" key="11">
    <source>
        <dbReference type="ARBA" id="ARBA00023303"/>
    </source>
</evidence>
<proteinExistence type="inferred from homology"/>
<evidence type="ECO:0000256" key="3">
    <source>
        <dbReference type="ARBA" id="ARBA00022448"/>
    </source>
</evidence>
<keyword evidence="6" id="KW-0631">Potassium channel</keyword>
<dbReference type="EMBL" id="JAKKPZ010000007">
    <property type="protein sequence ID" value="KAI1719059.1"/>
    <property type="molecule type" value="Genomic_DNA"/>
</dbReference>
<dbReference type="InterPro" id="IPR003092">
    <property type="entry name" value="2pore_dom_K_chnl_TASK"/>
</dbReference>
<sequence length="519" mass="59371">MLWNLVVNKYERYHLTHVLMLVVLGLYSLIGAIIFCSLERPNELRNLRMRMENAARKSSLARDRLLYDLQYFFVNEINVKRLLSRELNTTLDYYDRLMGFQSPHTTSIEDQSKWTIWGGLYFAGTVYTTIGYGDIVTETAGGKLFTVIYAIIGIPLVITVLNVWGGGLFQLTLVIWRGCMLNGIRRISSAFKGPKKRKPIYVENDYDEEDEHFIMTMESTNSETSEEKRSQEEEASKLPLQLAITLLLIWIFICAGIFCLFQKWTFLDAAYFFFISLTTIGLGDSIAEHKVACMYFLLILIGLAVVSMSISILQVQIEGIFSKIVRSINNDFKKNLAAEKRKRSLATSIGEERKISANTVAITVPNQKQLDQQDEDEFRTECDALQKYGRDMGLSEKLLIQLMSNHQRRMLNEKMRERQQMRNVGIQTEERKITAAAQTDQIQRLEELHRLIQPQESTESSSEDETPVRSLSMGATPKNAVAQFMGSSGNAGPMMTTAPRHHRPRGLSRKKLYIYNIGD</sequence>
<feature type="transmembrane region" description="Helical" evidence="14">
    <location>
        <begin position="114"/>
        <end position="135"/>
    </location>
</feature>
<feature type="transmembrane region" description="Helical" evidence="14">
    <location>
        <begin position="264"/>
        <end position="283"/>
    </location>
</feature>
<evidence type="ECO:0000256" key="5">
    <source>
        <dbReference type="ARBA" id="ARBA00022692"/>
    </source>
</evidence>
<protein>
    <submittedName>
        <fullName evidence="16">Ion channel domain-containing protein</fullName>
    </submittedName>
</protein>
<evidence type="ECO:0000256" key="10">
    <source>
        <dbReference type="ARBA" id="ARBA00023136"/>
    </source>
</evidence>
<comment type="subcellular location">
    <subcellularLocation>
        <location evidence="1">Membrane</location>
        <topology evidence="1">Multi-pass membrane protein</topology>
    </subcellularLocation>
</comment>
<feature type="transmembrane region" description="Helical" evidence="14">
    <location>
        <begin position="238"/>
        <end position="258"/>
    </location>
</feature>
<evidence type="ECO:0000256" key="7">
    <source>
        <dbReference type="ARBA" id="ARBA00022958"/>
    </source>
</evidence>
<dbReference type="SUPFAM" id="SSF81324">
    <property type="entry name" value="Voltage-gated potassium channels"/>
    <property type="match status" value="2"/>
</dbReference>
<dbReference type="GO" id="GO:0030322">
    <property type="term" value="P:stabilization of membrane potential"/>
    <property type="evidence" value="ECO:0007669"/>
    <property type="project" value="TreeGrafter"/>
</dbReference>
<evidence type="ECO:0000313" key="17">
    <source>
        <dbReference type="Proteomes" id="UP001201812"/>
    </source>
</evidence>
<comment type="caution">
    <text evidence="16">The sequence shown here is derived from an EMBL/GenBank/DDBJ whole genome shotgun (WGS) entry which is preliminary data.</text>
</comment>
<keyword evidence="3 12" id="KW-0813">Transport</keyword>
<reference evidence="16" key="1">
    <citation type="submission" date="2022-01" db="EMBL/GenBank/DDBJ databases">
        <title>Genome Sequence Resource for Two Populations of Ditylenchus destructor, the Migratory Endoparasitic Phytonematode.</title>
        <authorList>
            <person name="Zhang H."/>
            <person name="Lin R."/>
            <person name="Xie B."/>
        </authorList>
    </citation>
    <scope>NUCLEOTIDE SEQUENCE</scope>
    <source>
        <strain evidence="16">BazhouSP</strain>
    </source>
</reference>
<feature type="transmembrane region" description="Helical" evidence="14">
    <location>
        <begin position="295"/>
        <end position="317"/>
    </location>
</feature>
<evidence type="ECO:0000256" key="12">
    <source>
        <dbReference type="RuleBase" id="RU003857"/>
    </source>
</evidence>
<gene>
    <name evidence="16" type="ORF">DdX_06180</name>
</gene>
<feature type="region of interest" description="Disordered" evidence="13">
    <location>
        <begin position="452"/>
        <end position="476"/>
    </location>
</feature>
<feature type="domain" description="Potassium channel" evidence="15">
    <location>
        <begin position="112"/>
        <end position="165"/>
    </location>
</feature>
<evidence type="ECO:0000259" key="15">
    <source>
        <dbReference type="Pfam" id="PF07885"/>
    </source>
</evidence>
<feature type="domain" description="Potassium channel" evidence="15">
    <location>
        <begin position="246"/>
        <end position="315"/>
    </location>
</feature>
<keyword evidence="11 12" id="KW-0407">Ion channel</keyword>
<keyword evidence="4" id="KW-0633">Potassium transport</keyword>
<evidence type="ECO:0000256" key="9">
    <source>
        <dbReference type="ARBA" id="ARBA00023065"/>
    </source>
</evidence>
<evidence type="ECO:0000256" key="13">
    <source>
        <dbReference type="SAM" id="MobiDB-lite"/>
    </source>
</evidence>
<evidence type="ECO:0000256" key="6">
    <source>
        <dbReference type="ARBA" id="ARBA00022826"/>
    </source>
</evidence>
<keyword evidence="7" id="KW-0630">Potassium</keyword>
<comment type="similarity">
    <text evidence="2 12">Belongs to the two pore domain potassium channel (TC 1.A.1.8) family.</text>
</comment>